<accession>G0QJ34</accession>
<gene>
    <name evidence="2" type="ORF">IMG5_002310</name>
</gene>
<feature type="compositionally biased region" description="Basic and acidic residues" evidence="1">
    <location>
        <begin position="32"/>
        <end position="50"/>
    </location>
</feature>
<dbReference type="RefSeq" id="XP_004040062.1">
    <property type="nucleotide sequence ID" value="XM_004040014.1"/>
</dbReference>
<dbReference type="GeneID" id="14910951"/>
<dbReference type="STRING" id="857967.G0QJ34"/>
<evidence type="ECO:0000313" key="2">
    <source>
        <dbReference type="EMBL" id="EGR34758.1"/>
    </source>
</evidence>
<dbReference type="EMBL" id="GL983048">
    <property type="protein sequence ID" value="EGR34758.1"/>
    <property type="molecule type" value="Genomic_DNA"/>
</dbReference>
<dbReference type="Proteomes" id="UP000008983">
    <property type="component" value="Unassembled WGS sequence"/>
</dbReference>
<keyword evidence="3" id="KW-1185">Reference proteome</keyword>
<dbReference type="AlphaFoldDB" id="G0QJ34"/>
<feature type="region of interest" description="Disordered" evidence="1">
    <location>
        <begin position="27"/>
        <end position="54"/>
    </location>
</feature>
<feature type="compositionally biased region" description="Polar residues" evidence="1">
    <location>
        <begin position="109"/>
        <end position="122"/>
    </location>
</feature>
<dbReference type="InParanoid" id="G0QJ34"/>
<evidence type="ECO:0000256" key="1">
    <source>
        <dbReference type="SAM" id="MobiDB-lite"/>
    </source>
</evidence>
<protein>
    <submittedName>
        <fullName evidence="2">Uncharacterized protein</fullName>
    </submittedName>
</protein>
<sequence length="136" mass="15794">MARSFNIKQIQSVIKKIIQAKQYSMDCGSSQRRFEKSKTQKPKGTKDQRSRPMRLAKIKQNLVEAEQKILEYRQIQINNRPLSGLDSIIQKTIPYWLSQKAKEAIIQERQAQTGKTSKTSLLPSEDKRKTFGNKKK</sequence>
<feature type="region of interest" description="Disordered" evidence="1">
    <location>
        <begin position="109"/>
        <end position="136"/>
    </location>
</feature>
<name>G0QJ34_ICHMU</name>
<dbReference type="OrthoDB" id="283197at2759"/>
<organism evidence="2 3">
    <name type="scientific">Ichthyophthirius multifiliis</name>
    <name type="common">White spot disease agent</name>
    <name type="synonym">Ich</name>
    <dbReference type="NCBI Taxonomy" id="5932"/>
    <lineage>
        <taxon>Eukaryota</taxon>
        <taxon>Sar</taxon>
        <taxon>Alveolata</taxon>
        <taxon>Ciliophora</taxon>
        <taxon>Intramacronucleata</taxon>
        <taxon>Oligohymenophorea</taxon>
        <taxon>Hymenostomatida</taxon>
        <taxon>Ophryoglenina</taxon>
        <taxon>Ichthyophthirius</taxon>
    </lineage>
</organism>
<evidence type="ECO:0000313" key="3">
    <source>
        <dbReference type="Proteomes" id="UP000008983"/>
    </source>
</evidence>
<dbReference type="eggNOG" id="ENOG502STDE">
    <property type="taxonomic scope" value="Eukaryota"/>
</dbReference>
<reference evidence="2 3" key="1">
    <citation type="submission" date="2011-07" db="EMBL/GenBank/DDBJ databases">
        <authorList>
            <person name="Coyne R."/>
            <person name="Brami D."/>
            <person name="Johnson J."/>
            <person name="Hostetler J."/>
            <person name="Hannick L."/>
            <person name="Clark T."/>
            <person name="Cassidy-Hanley D."/>
            <person name="Inman J."/>
        </authorList>
    </citation>
    <scope>NUCLEOTIDE SEQUENCE [LARGE SCALE GENOMIC DNA]</scope>
    <source>
        <strain evidence="2 3">G5</strain>
    </source>
</reference>
<proteinExistence type="predicted"/>